<organism evidence="2 3">
    <name type="scientific">Tricholomella constricta</name>
    <dbReference type="NCBI Taxonomy" id="117010"/>
    <lineage>
        <taxon>Eukaryota</taxon>
        <taxon>Fungi</taxon>
        <taxon>Dikarya</taxon>
        <taxon>Basidiomycota</taxon>
        <taxon>Agaricomycotina</taxon>
        <taxon>Agaricomycetes</taxon>
        <taxon>Agaricomycetidae</taxon>
        <taxon>Agaricales</taxon>
        <taxon>Tricholomatineae</taxon>
        <taxon>Lyophyllaceae</taxon>
        <taxon>Tricholomella</taxon>
    </lineage>
</organism>
<gene>
    <name evidence="2" type="ORF">D9615_009172</name>
</gene>
<dbReference type="Proteomes" id="UP000565441">
    <property type="component" value="Unassembled WGS sequence"/>
</dbReference>
<dbReference type="EMBL" id="JAACJP010000033">
    <property type="protein sequence ID" value="KAF5375492.1"/>
    <property type="molecule type" value="Genomic_DNA"/>
</dbReference>
<feature type="region of interest" description="Disordered" evidence="1">
    <location>
        <begin position="200"/>
        <end position="227"/>
    </location>
</feature>
<dbReference type="OrthoDB" id="24948at2759"/>
<feature type="region of interest" description="Disordered" evidence="1">
    <location>
        <begin position="140"/>
        <end position="161"/>
    </location>
</feature>
<evidence type="ECO:0000313" key="2">
    <source>
        <dbReference type="EMBL" id="KAF5375492.1"/>
    </source>
</evidence>
<keyword evidence="3" id="KW-1185">Reference proteome</keyword>
<accession>A0A8H5H2E2</accession>
<name>A0A8H5H2E2_9AGAR</name>
<proteinExistence type="predicted"/>
<evidence type="ECO:0000256" key="1">
    <source>
        <dbReference type="SAM" id="MobiDB-lite"/>
    </source>
</evidence>
<sequence>MQEKTSNPTTLAVLAALGSNKAPASRPVTPVFDLPSCDVSFSSEDDEHTLCAYGDISLSNVYFVPGLPSEVSPRRDTAWLKKESKQTPPPSPRKISALNIEHPLPSVIQKILPPSPSAAQLSPGTDFERLVAKLRETRLSEKSPPHPGLAMPSPSKPIHQPQPRHAINLKAIGNLNAKVNHGGVSARSIKEQGLFLPTARLDAPKPKLKEKPFRGGKLPVRPPLPRWDLHDAVVPKKGEPRALYGGVPTKVMNRT</sequence>
<comment type="caution">
    <text evidence="2">The sequence shown here is derived from an EMBL/GenBank/DDBJ whole genome shotgun (WGS) entry which is preliminary data.</text>
</comment>
<evidence type="ECO:0000313" key="3">
    <source>
        <dbReference type="Proteomes" id="UP000565441"/>
    </source>
</evidence>
<feature type="compositionally biased region" description="Basic and acidic residues" evidence="1">
    <location>
        <begin position="202"/>
        <end position="213"/>
    </location>
</feature>
<reference evidence="2 3" key="1">
    <citation type="journal article" date="2020" name="ISME J.">
        <title>Uncovering the hidden diversity of litter-decomposition mechanisms in mushroom-forming fungi.</title>
        <authorList>
            <person name="Floudas D."/>
            <person name="Bentzer J."/>
            <person name="Ahren D."/>
            <person name="Johansson T."/>
            <person name="Persson P."/>
            <person name="Tunlid A."/>
        </authorList>
    </citation>
    <scope>NUCLEOTIDE SEQUENCE [LARGE SCALE GENOMIC DNA]</scope>
    <source>
        <strain evidence="2 3">CBS 661.87</strain>
    </source>
</reference>
<protein>
    <submittedName>
        <fullName evidence="2">Uncharacterized protein</fullName>
    </submittedName>
</protein>
<dbReference type="AlphaFoldDB" id="A0A8H5H2E2"/>